<dbReference type="PROSITE" id="PS00893">
    <property type="entry name" value="NUDIX_BOX"/>
    <property type="match status" value="1"/>
</dbReference>
<dbReference type="Pfam" id="PF21906">
    <property type="entry name" value="WHD_NrtR"/>
    <property type="match status" value="1"/>
</dbReference>
<reference evidence="5 6" key="2">
    <citation type="submission" date="2020-03" db="EMBL/GenBank/DDBJ databases">
        <authorList>
            <person name="Ichikawa N."/>
            <person name="Kimura A."/>
            <person name="Kitahashi Y."/>
            <person name="Uohara A."/>
        </authorList>
    </citation>
    <scope>NUCLEOTIDE SEQUENCE [LARGE SCALE GENOMIC DNA]</scope>
    <source>
        <strain evidence="5 6">NBRC 108639</strain>
    </source>
</reference>
<dbReference type="InterPro" id="IPR020084">
    <property type="entry name" value="NUDIX_hydrolase_CS"/>
</dbReference>
<feature type="domain" description="Nudix hydrolase" evidence="4">
    <location>
        <begin position="28"/>
        <end position="164"/>
    </location>
</feature>
<name>A0A6V8KM83_9ACTN</name>
<proteinExistence type="inferred from homology"/>
<dbReference type="RefSeq" id="WP_173068449.1">
    <property type="nucleotide sequence ID" value="NZ_BLPF01000003.1"/>
</dbReference>
<dbReference type="Pfam" id="PF00293">
    <property type="entry name" value="NUDIX"/>
    <property type="match status" value="1"/>
</dbReference>
<organism evidence="5 6">
    <name type="scientific">Phytohabitans houttuyneae</name>
    <dbReference type="NCBI Taxonomy" id="1076126"/>
    <lineage>
        <taxon>Bacteria</taxon>
        <taxon>Bacillati</taxon>
        <taxon>Actinomycetota</taxon>
        <taxon>Actinomycetes</taxon>
        <taxon>Micromonosporales</taxon>
        <taxon>Micromonosporaceae</taxon>
    </lineage>
</organism>
<sequence>MLGVTADNHLTDEDRKFLAGYDPHAFPPAAVTVDLVILTVRAGELCVLQIRRGEPPQRGRWALPGGFVGPDETLDEAAARELAEETGIRAGAHLEQLATFGDPGRDPRMRVVSVAYLALVPDLPTPVAGTDASEARYLPVAKLGGTEQSLAFDHDRILAEGIERARAKLEYTGLAATFLDEPFTIADLRRVYETVWGVPLHAANFRRKVLSTPGFVEPTGEKLATGRGWAELYRRGATAHLHPAIPRPAAT</sequence>
<evidence type="ECO:0000256" key="2">
    <source>
        <dbReference type="ARBA" id="ARBA00022801"/>
    </source>
</evidence>
<reference evidence="5 6" key="1">
    <citation type="submission" date="2020-03" db="EMBL/GenBank/DDBJ databases">
        <title>Whole genome shotgun sequence of Phytohabitans houttuyneae NBRC 108639.</title>
        <authorList>
            <person name="Komaki H."/>
            <person name="Tamura T."/>
        </authorList>
    </citation>
    <scope>NUCLEOTIDE SEQUENCE [LARGE SCALE GENOMIC DNA]</scope>
    <source>
        <strain evidence="5 6">NBRC 108639</strain>
    </source>
</reference>
<evidence type="ECO:0000313" key="6">
    <source>
        <dbReference type="Proteomes" id="UP000482800"/>
    </source>
</evidence>
<dbReference type="Proteomes" id="UP000482800">
    <property type="component" value="Unassembled WGS sequence"/>
</dbReference>
<accession>A0A6V8KM83</accession>
<dbReference type="SUPFAM" id="SSF55811">
    <property type="entry name" value="Nudix"/>
    <property type="match status" value="1"/>
</dbReference>
<evidence type="ECO:0000256" key="1">
    <source>
        <dbReference type="ARBA" id="ARBA00005582"/>
    </source>
</evidence>
<dbReference type="PANTHER" id="PTHR43736:SF4">
    <property type="entry name" value="SLR1690 PROTEIN"/>
    <property type="match status" value="1"/>
</dbReference>
<comment type="caution">
    <text evidence="5">The sequence shown here is derived from an EMBL/GenBank/DDBJ whole genome shotgun (WGS) entry which is preliminary data.</text>
</comment>
<keyword evidence="6" id="KW-1185">Reference proteome</keyword>
<dbReference type="InterPro" id="IPR036390">
    <property type="entry name" value="WH_DNA-bd_sf"/>
</dbReference>
<gene>
    <name evidence="5" type="ORF">Phou_087000</name>
</gene>
<dbReference type="GO" id="GO:0016787">
    <property type="term" value="F:hydrolase activity"/>
    <property type="evidence" value="ECO:0007669"/>
    <property type="project" value="UniProtKB-KW"/>
</dbReference>
<evidence type="ECO:0000259" key="4">
    <source>
        <dbReference type="PROSITE" id="PS51462"/>
    </source>
</evidence>
<comment type="similarity">
    <text evidence="1 3">Belongs to the Nudix hydrolase family.</text>
</comment>
<dbReference type="AlphaFoldDB" id="A0A6V8KM83"/>
<dbReference type="InterPro" id="IPR036388">
    <property type="entry name" value="WH-like_DNA-bd_sf"/>
</dbReference>
<dbReference type="InterPro" id="IPR015797">
    <property type="entry name" value="NUDIX_hydrolase-like_dom_sf"/>
</dbReference>
<dbReference type="Gene3D" id="3.90.79.10">
    <property type="entry name" value="Nucleoside Triphosphate Pyrophosphohydrolase"/>
    <property type="match status" value="1"/>
</dbReference>
<dbReference type="PRINTS" id="PR00502">
    <property type="entry name" value="NUDIXFAMILY"/>
</dbReference>
<dbReference type="CDD" id="cd18873">
    <property type="entry name" value="NUDIX_NadM_like"/>
    <property type="match status" value="1"/>
</dbReference>
<dbReference type="InterPro" id="IPR020476">
    <property type="entry name" value="Nudix_hydrolase"/>
</dbReference>
<dbReference type="Gene3D" id="1.10.10.10">
    <property type="entry name" value="Winged helix-like DNA-binding domain superfamily/Winged helix DNA-binding domain"/>
    <property type="match status" value="1"/>
</dbReference>
<evidence type="ECO:0000313" key="5">
    <source>
        <dbReference type="EMBL" id="GFJ84520.1"/>
    </source>
</evidence>
<evidence type="ECO:0000256" key="3">
    <source>
        <dbReference type="RuleBase" id="RU003476"/>
    </source>
</evidence>
<dbReference type="EMBL" id="BLPF01000003">
    <property type="protein sequence ID" value="GFJ84520.1"/>
    <property type="molecule type" value="Genomic_DNA"/>
</dbReference>
<keyword evidence="2 3" id="KW-0378">Hydrolase</keyword>
<dbReference type="SUPFAM" id="SSF46785">
    <property type="entry name" value="Winged helix' DNA-binding domain"/>
    <property type="match status" value="1"/>
</dbReference>
<dbReference type="PROSITE" id="PS51462">
    <property type="entry name" value="NUDIX"/>
    <property type="match status" value="1"/>
</dbReference>
<dbReference type="InterPro" id="IPR054105">
    <property type="entry name" value="WHD_NrtR"/>
</dbReference>
<dbReference type="PANTHER" id="PTHR43736">
    <property type="entry name" value="ADP-RIBOSE PYROPHOSPHATASE"/>
    <property type="match status" value="1"/>
</dbReference>
<dbReference type="InterPro" id="IPR000086">
    <property type="entry name" value="NUDIX_hydrolase_dom"/>
</dbReference>
<protein>
    <submittedName>
        <fullName evidence="5">NUDIX hydrolase</fullName>
    </submittedName>
</protein>